<accession>A0A2S4HCW7</accession>
<dbReference type="SUPFAM" id="SSF55961">
    <property type="entry name" value="Bet v1-like"/>
    <property type="match status" value="1"/>
</dbReference>
<dbReference type="GO" id="GO:0005737">
    <property type="term" value="C:cytoplasm"/>
    <property type="evidence" value="ECO:0007669"/>
    <property type="project" value="UniProtKB-ARBA"/>
</dbReference>
<dbReference type="RefSeq" id="WP_103685431.1">
    <property type="nucleotide sequence ID" value="NZ_PQGG01000035.1"/>
</dbReference>
<dbReference type="Pfam" id="PF01852">
    <property type="entry name" value="START"/>
    <property type="match status" value="1"/>
</dbReference>
<reference evidence="2" key="1">
    <citation type="submission" date="2018-01" db="EMBL/GenBank/DDBJ databases">
        <authorList>
            <person name="Yu X.-D."/>
        </authorList>
    </citation>
    <scope>NUCLEOTIDE SEQUENCE</scope>
    <source>
        <strain evidence="2">ZX-21</strain>
    </source>
</reference>
<protein>
    <recommendedName>
        <fullName evidence="1">START domain-containing protein</fullName>
    </recommendedName>
</protein>
<dbReference type="InterPro" id="IPR028347">
    <property type="entry name" value="START_dom_prot"/>
</dbReference>
<dbReference type="InterPro" id="IPR051213">
    <property type="entry name" value="START_lipid_transfer"/>
</dbReference>
<dbReference type="Proteomes" id="UP000237222">
    <property type="component" value="Unassembled WGS sequence"/>
</dbReference>
<evidence type="ECO:0000313" key="2">
    <source>
        <dbReference type="EMBL" id="POP51807.1"/>
    </source>
</evidence>
<sequence length="219" mass="24303">MPWRSETLWSALVRRCVISLGAVMLFLQASLTFAQSDDWRLEKTDQGIKVYSRAVAGSPIRAVRGEVAINTDVDSAVNLLASVERRPSWDEMCVEAYLVASPAADVEQIYVHHDLPWPVKDRDMIMEVKWHRDDESGVATMHGRAITNGVPEYSDRVRVHKSVNSWVITPLAAGGISLAAEMHADPAGPIPAWLLNWLSVEAPITTLQKIKGILEKQVP</sequence>
<dbReference type="PIRSF" id="PIRSF039033">
    <property type="entry name" value="START_dom"/>
    <property type="match status" value="1"/>
</dbReference>
<name>A0A2S4HCW7_9GAMM</name>
<dbReference type="GO" id="GO:0008289">
    <property type="term" value="F:lipid binding"/>
    <property type="evidence" value="ECO:0007669"/>
    <property type="project" value="InterPro"/>
</dbReference>
<dbReference type="PROSITE" id="PS50848">
    <property type="entry name" value="START"/>
    <property type="match status" value="1"/>
</dbReference>
<dbReference type="InterPro" id="IPR023393">
    <property type="entry name" value="START-like_dom_sf"/>
</dbReference>
<dbReference type="EMBL" id="PQGG01000035">
    <property type="protein sequence ID" value="POP51807.1"/>
    <property type="molecule type" value="Genomic_DNA"/>
</dbReference>
<proteinExistence type="predicted"/>
<organism evidence="2 3">
    <name type="scientific">Zhongshania marina</name>
    <dbReference type="NCBI Taxonomy" id="2304603"/>
    <lineage>
        <taxon>Bacteria</taxon>
        <taxon>Pseudomonadati</taxon>
        <taxon>Pseudomonadota</taxon>
        <taxon>Gammaproteobacteria</taxon>
        <taxon>Cellvibrionales</taxon>
        <taxon>Spongiibacteraceae</taxon>
        <taxon>Zhongshania</taxon>
    </lineage>
</organism>
<feature type="domain" description="START" evidence="1">
    <location>
        <begin position="31"/>
        <end position="196"/>
    </location>
</feature>
<evidence type="ECO:0000259" key="1">
    <source>
        <dbReference type="PROSITE" id="PS50848"/>
    </source>
</evidence>
<dbReference type="PANTHER" id="PTHR19308:SF14">
    <property type="entry name" value="START DOMAIN-CONTAINING PROTEIN"/>
    <property type="match status" value="1"/>
</dbReference>
<dbReference type="AlphaFoldDB" id="A0A2S4HCW7"/>
<evidence type="ECO:0000313" key="3">
    <source>
        <dbReference type="Proteomes" id="UP000237222"/>
    </source>
</evidence>
<gene>
    <name evidence="2" type="ORF">C0068_15775</name>
</gene>
<dbReference type="Gene3D" id="3.30.530.20">
    <property type="match status" value="1"/>
</dbReference>
<dbReference type="InterPro" id="IPR002913">
    <property type="entry name" value="START_lipid-bd_dom"/>
</dbReference>
<comment type="caution">
    <text evidence="2">The sequence shown here is derived from an EMBL/GenBank/DDBJ whole genome shotgun (WGS) entry which is preliminary data.</text>
</comment>
<dbReference type="PANTHER" id="PTHR19308">
    <property type="entry name" value="PHOSPHATIDYLCHOLINE TRANSFER PROTEIN"/>
    <property type="match status" value="1"/>
</dbReference>